<dbReference type="AlphaFoldDB" id="A0A0E9SH09"/>
<proteinExistence type="predicted"/>
<reference evidence="1" key="1">
    <citation type="submission" date="2014-11" db="EMBL/GenBank/DDBJ databases">
        <authorList>
            <person name="Amaro Gonzalez C."/>
        </authorList>
    </citation>
    <scope>NUCLEOTIDE SEQUENCE</scope>
</reference>
<evidence type="ECO:0000313" key="1">
    <source>
        <dbReference type="EMBL" id="JAH40542.1"/>
    </source>
</evidence>
<accession>A0A0E9SH09</accession>
<reference evidence="1" key="2">
    <citation type="journal article" date="2015" name="Fish Shellfish Immunol.">
        <title>Early steps in the European eel (Anguilla anguilla)-Vibrio vulnificus interaction in the gills: Role of the RtxA13 toxin.</title>
        <authorList>
            <person name="Callol A."/>
            <person name="Pajuelo D."/>
            <person name="Ebbesson L."/>
            <person name="Teles M."/>
            <person name="MacKenzie S."/>
            <person name="Amaro C."/>
        </authorList>
    </citation>
    <scope>NUCLEOTIDE SEQUENCE</scope>
</reference>
<dbReference type="EMBL" id="GBXM01068035">
    <property type="protein sequence ID" value="JAH40542.1"/>
    <property type="molecule type" value="Transcribed_RNA"/>
</dbReference>
<organism evidence="1">
    <name type="scientific">Anguilla anguilla</name>
    <name type="common">European freshwater eel</name>
    <name type="synonym">Muraena anguilla</name>
    <dbReference type="NCBI Taxonomy" id="7936"/>
    <lineage>
        <taxon>Eukaryota</taxon>
        <taxon>Metazoa</taxon>
        <taxon>Chordata</taxon>
        <taxon>Craniata</taxon>
        <taxon>Vertebrata</taxon>
        <taxon>Euteleostomi</taxon>
        <taxon>Actinopterygii</taxon>
        <taxon>Neopterygii</taxon>
        <taxon>Teleostei</taxon>
        <taxon>Anguilliformes</taxon>
        <taxon>Anguillidae</taxon>
        <taxon>Anguilla</taxon>
    </lineage>
</organism>
<name>A0A0E9SH09_ANGAN</name>
<protein>
    <submittedName>
        <fullName evidence="1">Uncharacterized protein</fullName>
    </submittedName>
</protein>
<sequence>MRWTELNCQRTVLFSVFRTRQSGSL</sequence>